<dbReference type="PANTHER" id="PTHR37549:SF1">
    <property type="entry name" value="LIPOPROTEIN LPRI"/>
    <property type="match status" value="1"/>
</dbReference>
<dbReference type="EMBL" id="CP060697">
    <property type="protein sequence ID" value="QNM83232.1"/>
    <property type="molecule type" value="Genomic_DNA"/>
</dbReference>
<name>A0A7G9L3N3_9SPHN</name>
<feature type="transmembrane region" description="Helical" evidence="2">
    <location>
        <begin position="30"/>
        <end position="50"/>
    </location>
</feature>
<gene>
    <name evidence="3" type="ORF">H8M03_02460</name>
</gene>
<proteinExistence type="predicted"/>
<dbReference type="AlphaFoldDB" id="A0A7G9L3N3"/>
<dbReference type="InterPro" id="IPR052755">
    <property type="entry name" value="Lysozyme_Inhibitor_LprI"/>
</dbReference>
<keyword evidence="2" id="KW-1133">Transmembrane helix</keyword>
<protein>
    <recommendedName>
        <fullName evidence="5">Lysozyme inhibitor LprI N-terminal domain-containing protein</fullName>
    </recommendedName>
</protein>
<keyword evidence="4" id="KW-1185">Reference proteome</keyword>
<evidence type="ECO:0008006" key="5">
    <source>
        <dbReference type="Google" id="ProtNLM"/>
    </source>
</evidence>
<organism evidence="3 4">
    <name type="scientific">Sphingomonas sabuli</name>
    <dbReference type="NCBI Taxonomy" id="2764186"/>
    <lineage>
        <taxon>Bacteria</taxon>
        <taxon>Pseudomonadati</taxon>
        <taxon>Pseudomonadota</taxon>
        <taxon>Alphaproteobacteria</taxon>
        <taxon>Sphingomonadales</taxon>
        <taxon>Sphingomonadaceae</taxon>
        <taxon>Sphingomonas</taxon>
    </lineage>
</organism>
<dbReference type="GO" id="GO:0005576">
    <property type="term" value="C:extracellular region"/>
    <property type="evidence" value="ECO:0007669"/>
    <property type="project" value="TreeGrafter"/>
</dbReference>
<dbReference type="Proteomes" id="UP000515861">
    <property type="component" value="Chromosome"/>
</dbReference>
<sequence>MTDKRDIPEQPHDEPPPVDTPAEKKRRFNWLVVAILAAIAAGVLLASSVWQGSWGGGDDEATSEEVAAKPDPEKWCAAQGTYDNIRRELFRRAAQVRGSDEQSYARLADFALLRVNGPVVRSVDERLDSVTCSGSAVLSLPPGVSVSGGRRSLSGDVEYSVQPAADGTGNVVRVGNADAIVVPLATLSRTSGSSSAPLVPPNLDTGAVPPVAEPSPVQDPVERPEPTLPVSANPSFNCNAARTRGEIAICGDPGLAALDRQMASQFNGALREASRDQRALLERTRGRFLSYRDRCGTNQCIAETYRSRMREIGDIMADRWRG</sequence>
<feature type="region of interest" description="Disordered" evidence="1">
    <location>
        <begin position="1"/>
        <end position="22"/>
    </location>
</feature>
<accession>A0A7G9L3N3</accession>
<keyword evidence="2" id="KW-0812">Transmembrane</keyword>
<keyword evidence="2" id="KW-0472">Membrane</keyword>
<evidence type="ECO:0000256" key="1">
    <source>
        <dbReference type="SAM" id="MobiDB-lite"/>
    </source>
</evidence>
<dbReference type="RefSeq" id="WP_187480187.1">
    <property type="nucleotide sequence ID" value="NZ_CP060697.1"/>
</dbReference>
<dbReference type="KEGG" id="ssau:H8M03_02460"/>
<evidence type="ECO:0000313" key="3">
    <source>
        <dbReference type="EMBL" id="QNM83232.1"/>
    </source>
</evidence>
<feature type="region of interest" description="Disordered" evidence="1">
    <location>
        <begin position="190"/>
        <end position="232"/>
    </location>
</feature>
<feature type="compositionally biased region" description="Basic and acidic residues" evidence="1">
    <location>
        <begin position="1"/>
        <end position="15"/>
    </location>
</feature>
<reference evidence="3 4" key="1">
    <citation type="submission" date="2020-08" db="EMBL/GenBank/DDBJ databases">
        <title>Sphingomonas sp. sand1-3 16S ribosomal RNA gene Genome sequencing and assembly.</title>
        <authorList>
            <person name="Kang M."/>
        </authorList>
    </citation>
    <scope>NUCLEOTIDE SEQUENCE [LARGE SCALE GENOMIC DNA]</scope>
    <source>
        <strain evidence="4">sand1-3</strain>
    </source>
</reference>
<evidence type="ECO:0000313" key="4">
    <source>
        <dbReference type="Proteomes" id="UP000515861"/>
    </source>
</evidence>
<dbReference type="PANTHER" id="PTHR37549">
    <property type="entry name" value="LIPOPROTEIN LPRI"/>
    <property type="match status" value="1"/>
</dbReference>
<evidence type="ECO:0000256" key="2">
    <source>
        <dbReference type="SAM" id="Phobius"/>
    </source>
</evidence>